<dbReference type="SUPFAM" id="SSF82185">
    <property type="entry name" value="Histone H3 K4-specific methyltransferase SET7/9 N-terminal domain"/>
    <property type="match status" value="2"/>
</dbReference>
<evidence type="ECO:0000313" key="1">
    <source>
        <dbReference type="EMBL" id="GAG95102.1"/>
    </source>
</evidence>
<dbReference type="AlphaFoldDB" id="X1CQ74"/>
<sequence length="279" mass="31911">DETAQQDSSDLIAADAETETIRERYDNRNVKIERSVTKDAKKSYINHGPWKMFNQAGAVITEGQYEQGERHGVWTRWHTAASLPAMFKQAPYNQYTAPFVSQASFAKGKLSGHWTIFDAKQRRVSEFELSDGLRHGMSTWWYPSGAKMREVFYREGVIDGELVEWNAKSAVTLKDNYEEGHKLATKTTYHNNTRRSGRTTTRSKTDRKKTEGMYLFAKRVVKTQDNWWDATPAVYTTEGADLRHGAWTEWFPSGHEHLTGARRDSFLHLIVIVPTGNAG</sequence>
<name>X1CQ74_9ZZZZ</name>
<accession>X1CQ74</accession>
<feature type="non-terminal residue" evidence="1">
    <location>
        <position position="1"/>
    </location>
</feature>
<proteinExistence type="predicted"/>
<dbReference type="EMBL" id="BART01026288">
    <property type="protein sequence ID" value="GAG95102.1"/>
    <property type="molecule type" value="Genomic_DNA"/>
</dbReference>
<comment type="caution">
    <text evidence="1">The sequence shown here is derived from an EMBL/GenBank/DDBJ whole genome shotgun (WGS) entry which is preliminary data.</text>
</comment>
<reference evidence="1" key="1">
    <citation type="journal article" date="2014" name="Front. Microbiol.">
        <title>High frequency of phylogenetically diverse reductive dehalogenase-homologous genes in deep subseafloor sedimentary metagenomes.</title>
        <authorList>
            <person name="Kawai M."/>
            <person name="Futagami T."/>
            <person name="Toyoda A."/>
            <person name="Takaki Y."/>
            <person name="Nishi S."/>
            <person name="Hori S."/>
            <person name="Arai W."/>
            <person name="Tsubouchi T."/>
            <person name="Morono Y."/>
            <person name="Uchiyama I."/>
            <person name="Ito T."/>
            <person name="Fujiyama A."/>
            <person name="Inagaki F."/>
            <person name="Takami H."/>
        </authorList>
    </citation>
    <scope>NUCLEOTIDE SEQUENCE</scope>
    <source>
        <strain evidence="1">Expedition CK06-06</strain>
    </source>
</reference>
<feature type="non-terminal residue" evidence="1">
    <location>
        <position position="279"/>
    </location>
</feature>
<dbReference type="Gene3D" id="2.20.110.10">
    <property type="entry name" value="Histone H3 K4-specific methyltransferase SET7/9 N-terminal domain"/>
    <property type="match status" value="2"/>
</dbReference>
<protein>
    <submittedName>
        <fullName evidence="1">Uncharacterized protein</fullName>
    </submittedName>
</protein>
<organism evidence="1">
    <name type="scientific">marine sediment metagenome</name>
    <dbReference type="NCBI Taxonomy" id="412755"/>
    <lineage>
        <taxon>unclassified sequences</taxon>
        <taxon>metagenomes</taxon>
        <taxon>ecological metagenomes</taxon>
    </lineage>
</organism>
<gene>
    <name evidence="1" type="ORF">S01H4_46942</name>
</gene>